<name>A0A3P1T166_9ACTN</name>
<dbReference type="OrthoDB" id="4250219at2"/>
<dbReference type="EMBL" id="RQZG01000025">
    <property type="protein sequence ID" value="RRD03237.1"/>
    <property type="molecule type" value="Genomic_DNA"/>
</dbReference>
<reference evidence="2 3" key="1">
    <citation type="submission" date="2018-11" db="EMBL/GenBank/DDBJ databases">
        <title>Genomes From Bacteria Associated with the Canine Oral Cavity: a Test Case for Automated Genome-Based Taxonomic Assignment.</title>
        <authorList>
            <person name="Coil D.A."/>
            <person name="Jospin G."/>
            <person name="Darling A.E."/>
            <person name="Wallis C."/>
            <person name="Davis I.J."/>
            <person name="Harris S."/>
            <person name="Eisen J.A."/>
            <person name="Holcombe L.J."/>
            <person name="O'Flynn C."/>
        </authorList>
    </citation>
    <scope>NUCLEOTIDE SEQUENCE [LARGE SCALE GENOMIC DNA]</scope>
    <source>
        <strain evidence="2 3">OH887_COT-365</strain>
    </source>
</reference>
<dbReference type="Pfam" id="PF10874">
    <property type="entry name" value="DUF2746"/>
    <property type="match status" value="1"/>
</dbReference>
<dbReference type="AlphaFoldDB" id="A0A3P1T166"/>
<evidence type="ECO:0000313" key="2">
    <source>
        <dbReference type="EMBL" id="RRD03237.1"/>
    </source>
</evidence>
<organism evidence="2 3">
    <name type="scientific">Arachnia propionica</name>
    <dbReference type="NCBI Taxonomy" id="1750"/>
    <lineage>
        <taxon>Bacteria</taxon>
        <taxon>Bacillati</taxon>
        <taxon>Actinomycetota</taxon>
        <taxon>Actinomycetes</taxon>
        <taxon>Propionibacteriales</taxon>
        <taxon>Propionibacteriaceae</taxon>
        <taxon>Arachnia</taxon>
    </lineage>
</organism>
<keyword evidence="1" id="KW-0472">Membrane</keyword>
<dbReference type="Proteomes" id="UP000280819">
    <property type="component" value="Unassembled WGS sequence"/>
</dbReference>
<dbReference type="RefSeq" id="WP_124846005.1">
    <property type="nucleotide sequence ID" value="NZ_RQZG01000025.1"/>
</dbReference>
<comment type="caution">
    <text evidence="2">The sequence shown here is derived from an EMBL/GenBank/DDBJ whole genome shotgun (WGS) entry which is preliminary data.</text>
</comment>
<keyword evidence="1" id="KW-1133">Transmembrane helix</keyword>
<proteinExistence type="predicted"/>
<protein>
    <submittedName>
        <fullName evidence="2">DUF2746 domain-containing protein</fullName>
    </submittedName>
</protein>
<evidence type="ECO:0000313" key="3">
    <source>
        <dbReference type="Proteomes" id="UP000280819"/>
    </source>
</evidence>
<evidence type="ECO:0000256" key="1">
    <source>
        <dbReference type="SAM" id="Phobius"/>
    </source>
</evidence>
<feature type="transmembrane region" description="Helical" evidence="1">
    <location>
        <begin position="15"/>
        <end position="33"/>
    </location>
</feature>
<sequence>MSVLLETPVLTPESWGVIAGMALTVGAGVILGIRKGWAAILPILRSTSKATAEIKEQVANTHTTNLRVDMDVITAITSRIEEKADRLLEISERHDVEFKHVNSRLDGHDARFTAADQRITNVKAAVDHALHDHSMRLHEVEAERRTDWKDNP</sequence>
<keyword evidence="1" id="KW-0812">Transmembrane</keyword>
<gene>
    <name evidence="2" type="ORF">EII34_15135</name>
</gene>
<accession>A0A3P1T166</accession>
<dbReference type="InterPro" id="IPR022704">
    <property type="entry name" value="DUF2746"/>
</dbReference>